<dbReference type="InterPro" id="IPR008271">
    <property type="entry name" value="Ser/Thr_kinase_AS"/>
</dbReference>
<comment type="caution">
    <text evidence="15">The sequence shown here is derived from an EMBL/GenBank/DDBJ whole genome shotgun (WGS) entry which is preliminary data.</text>
</comment>
<keyword evidence="4" id="KW-0677">Repeat</keyword>
<dbReference type="Gene3D" id="3.30.10.20">
    <property type="match status" value="4"/>
</dbReference>
<keyword evidence="7 10" id="KW-0067">ATP-binding</keyword>
<evidence type="ECO:0000256" key="7">
    <source>
        <dbReference type="ARBA" id="ARBA00022840"/>
    </source>
</evidence>
<sequence>MTTPHKLSSRYELGEILGFGGMSEVHLARDMRLSRDVAIKVLRADLARDPTFYLRFRREAQNAAALNHPAIVAVYDTGEAETDAGPLPYIVMEYVEGDTLRDIVRREGPMAPRRAMEVVADVCAALDFSHRNGIVHRDIKPANIMINRAGAVKVMDFGIARAISDSSSPMTQTAAVIGTAQYLSPEQARGEQVDARSDVYSLGCVLFEILTGEPPFKGDSPVAVAYQHVREDPALPSSVNPDIPRELDSVILKAMSKNPANRYQSAAEMRSDLVRVLGGQRPGAPMVMNDEDRTTILGAVDQDSRYQAADPPAASPPPLAGGSAATPAPAKSKSMRIALLSVAALVVVGIVGAFLWALGPGSKAEQVIVPDVANQSSQAAQTELQNKGFRVQTQPKPSDTVASGNVITTIPVAGSRADEGTTVTLDVSTGPQQVQVPDLSGMSQAQAAQALDAAGLALDPNPDRKPSTTAELDQVVAQTPSSGSMVELGGSVKLTLGSGPEQVRIPNVVGQTLEVAQPNIEGAGFKVAVENIDSGSPKGQVVSTEPGGGDSAARGTTVKVQVSNGNMIEMPNLSGQTVSQALDALRRAGWGGSTSQFSQRPEPTLEPDLVGRIVTQQQPPGSEVAKTSTISVGVGQVGIPTIPR</sequence>
<dbReference type="InterPro" id="IPR005543">
    <property type="entry name" value="PASTA_dom"/>
</dbReference>
<evidence type="ECO:0000256" key="11">
    <source>
        <dbReference type="SAM" id="MobiDB-lite"/>
    </source>
</evidence>
<evidence type="ECO:0000256" key="12">
    <source>
        <dbReference type="SAM" id="Phobius"/>
    </source>
</evidence>
<dbReference type="InterPro" id="IPR000719">
    <property type="entry name" value="Prot_kinase_dom"/>
</dbReference>
<keyword evidence="2" id="KW-0723">Serine/threonine-protein kinase</keyword>
<protein>
    <recommendedName>
        <fullName evidence="1">non-specific serine/threonine protein kinase</fullName>
        <ecNumber evidence="1">2.7.11.1</ecNumber>
    </recommendedName>
</protein>
<dbReference type="SMART" id="SM00740">
    <property type="entry name" value="PASTA"/>
    <property type="match status" value="4"/>
</dbReference>
<keyword evidence="12" id="KW-0472">Membrane</keyword>
<dbReference type="NCBIfam" id="NF033483">
    <property type="entry name" value="PknB_PASTA_kin"/>
    <property type="match status" value="1"/>
</dbReference>
<organism evidence="15 16">
    <name type="scientific">Rhodococcus kronopolitis</name>
    <dbReference type="NCBI Taxonomy" id="1460226"/>
    <lineage>
        <taxon>Bacteria</taxon>
        <taxon>Bacillati</taxon>
        <taxon>Actinomycetota</taxon>
        <taxon>Actinomycetes</taxon>
        <taxon>Mycobacteriales</taxon>
        <taxon>Nocardiaceae</taxon>
        <taxon>Rhodococcus</taxon>
    </lineage>
</organism>
<feature type="domain" description="PASTA" evidence="14">
    <location>
        <begin position="363"/>
        <end position="429"/>
    </location>
</feature>
<evidence type="ECO:0000256" key="4">
    <source>
        <dbReference type="ARBA" id="ARBA00022737"/>
    </source>
</evidence>
<keyword evidence="6 15" id="KW-0418">Kinase</keyword>
<feature type="domain" description="PASTA" evidence="14">
    <location>
        <begin position="430"/>
        <end position="498"/>
    </location>
</feature>
<dbReference type="Gene3D" id="1.10.510.10">
    <property type="entry name" value="Transferase(Phosphotransferase) domain 1"/>
    <property type="match status" value="1"/>
</dbReference>
<dbReference type="Gene3D" id="3.30.200.20">
    <property type="entry name" value="Phosphorylase Kinase, domain 1"/>
    <property type="match status" value="1"/>
</dbReference>
<dbReference type="PROSITE" id="PS51178">
    <property type="entry name" value="PASTA"/>
    <property type="match status" value="4"/>
</dbReference>
<dbReference type="InterPro" id="IPR011009">
    <property type="entry name" value="Kinase-like_dom_sf"/>
</dbReference>
<dbReference type="EMBL" id="JBHSFO010000015">
    <property type="protein sequence ID" value="MFC4606207.1"/>
    <property type="molecule type" value="Genomic_DNA"/>
</dbReference>
<dbReference type="PANTHER" id="PTHR43289">
    <property type="entry name" value="MITOGEN-ACTIVATED PROTEIN KINASE KINASE KINASE 20-RELATED"/>
    <property type="match status" value="1"/>
</dbReference>
<accession>A0ABV9FWN0</accession>
<gene>
    <name evidence="15" type="primary">pknB</name>
    <name evidence="15" type="ORF">ACFO6S_21145</name>
</gene>
<feature type="domain" description="Protein kinase" evidence="13">
    <location>
        <begin position="11"/>
        <end position="274"/>
    </location>
</feature>
<dbReference type="GO" id="GO:0016301">
    <property type="term" value="F:kinase activity"/>
    <property type="evidence" value="ECO:0007669"/>
    <property type="project" value="UniProtKB-KW"/>
</dbReference>
<dbReference type="SMART" id="SM00220">
    <property type="entry name" value="S_TKc"/>
    <property type="match status" value="1"/>
</dbReference>
<evidence type="ECO:0000256" key="8">
    <source>
        <dbReference type="ARBA" id="ARBA00047899"/>
    </source>
</evidence>
<comment type="catalytic activity">
    <reaction evidence="9">
        <text>L-seryl-[protein] + ATP = O-phospho-L-seryl-[protein] + ADP + H(+)</text>
        <dbReference type="Rhea" id="RHEA:17989"/>
        <dbReference type="Rhea" id="RHEA-COMP:9863"/>
        <dbReference type="Rhea" id="RHEA-COMP:11604"/>
        <dbReference type="ChEBI" id="CHEBI:15378"/>
        <dbReference type="ChEBI" id="CHEBI:29999"/>
        <dbReference type="ChEBI" id="CHEBI:30616"/>
        <dbReference type="ChEBI" id="CHEBI:83421"/>
        <dbReference type="ChEBI" id="CHEBI:456216"/>
        <dbReference type="EC" id="2.7.11.1"/>
    </reaction>
</comment>
<dbReference type="PROSITE" id="PS00107">
    <property type="entry name" value="PROTEIN_KINASE_ATP"/>
    <property type="match status" value="1"/>
</dbReference>
<feature type="domain" description="PASTA" evidence="14">
    <location>
        <begin position="499"/>
        <end position="564"/>
    </location>
</feature>
<evidence type="ECO:0000259" key="13">
    <source>
        <dbReference type="PROSITE" id="PS50011"/>
    </source>
</evidence>
<dbReference type="Pfam" id="PF03793">
    <property type="entry name" value="PASTA"/>
    <property type="match status" value="4"/>
</dbReference>
<evidence type="ECO:0000256" key="6">
    <source>
        <dbReference type="ARBA" id="ARBA00022777"/>
    </source>
</evidence>
<dbReference type="CDD" id="cd14014">
    <property type="entry name" value="STKc_PknB_like"/>
    <property type="match status" value="1"/>
</dbReference>
<evidence type="ECO:0000256" key="2">
    <source>
        <dbReference type="ARBA" id="ARBA00022527"/>
    </source>
</evidence>
<dbReference type="CDD" id="cd06577">
    <property type="entry name" value="PASTA_pknB"/>
    <property type="match status" value="3"/>
</dbReference>
<dbReference type="PROSITE" id="PS00108">
    <property type="entry name" value="PROTEIN_KINASE_ST"/>
    <property type="match status" value="1"/>
</dbReference>
<evidence type="ECO:0000256" key="9">
    <source>
        <dbReference type="ARBA" id="ARBA00048679"/>
    </source>
</evidence>
<keyword evidence="12" id="KW-1133">Transmembrane helix</keyword>
<dbReference type="EC" id="2.7.11.1" evidence="1"/>
<evidence type="ECO:0000256" key="3">
    <source>
        <dbReference type="ARBA" id="ARBA00022679"/>
    </source>
</evidence>
<keyword evidence="5 10" id="KW-0547">Nucleotide-binding</keyword>
<evidence type="ECO:0000259" key="14">
    <source>
        <dbReference type="PROSITE" id="PS51178"/>
    </source>
</evidence>
<keyword evidence="16" id="KW-1185">Reference proteome</keyword>
<reference evidence="16" key="1">
    <citation type="journal article" date="2019" name="Int. J. Syst. Evol. Microbiol.">
        <title>The Global Catalogue of Microorganisms (GCM) 10K type strain sequencing project: providing services to taxonomists for standard genome sequencing and annotation.</title>
        <authorList>
            <consortium name="The Broad Institute Genomics Platform"/>
            <consortium name="The Broad Institute Genome Sequencing Center for Infectious Disease"/>
            <person name="Wu L."/>
            <person name="Ma J."/>
        </authorList>
    </citation>
    <scope>NUCLEOTIDE SEQUENCE [LARGE SCALE GENOMIC DNA]</scope>
    <source>
        <strain evidence="16">CCUG 54520</strain>
    </source>
</reference>
<dbReference type="Pfam" id="PF00069">
    <property type="entry name" value="Pkinase"/>
    <property type="match status" value="1"/>
</dbReference>
<evidence type="ECO:0000313" key="15">
    <source>
        <dbReference type="EMBL" id="MFC4606207.1"/>
    </source>
</evidence>
<evidence type="ECO:0000256" key="10">
    <source>
        <dbReference type="PROSITE-ProRule" id="PRU10141"/>
    </source>
</evidence>
<dbReference type="PANTHER" id="PTHR43289:SF6">
    <property type="entry name" value="SERINE_THREONINE-PROTEIN KINASE NEKL-3"/>
    <property type="match status" value="1"/>
</dbReference>
<feature type="binding site" evidence="10">
    <location>
        <position position="40"/>
    </location>
    <ligand>
        <name>ATP</name>
        <dbReference type="ChEBI" id="CHEBI:30616"/>
    </ligand>
</feature>
<feature type="transmembrane region" description="Helical" evidence="12">
    <location>
        <begin position="337"/>
        <end position="358"/>
    </location>
</feature>
<feature type="domain" description="PASTA" evidence="14">
    <location>
        <begin position="565"/>
        <end position="636"/>
    </location>
</feature>
<keyword evidence="12" id="KW-0812">Transmembrane</keyword>
<comment type="catalytic activity">
    <reaction evidence="8">
        <text>L-threonyl-[protein] + ATP = O-phospho-L-threonyl-[protein] + ADP + H(+)</text>
        <dbReference type="Rhea" id="RHEA:46608"/>
        <dbReference type="Rhea" id="RHEA-COMP:11060"/>
        <dbReference type="Rhea" id="RHEA-COMP:11605"/>
        <dbReference type="ChEBI" id="CHEBI:15378"/>
        <dbReference type="ChEBI" id="CHEBI:30013"/>
        <dbReference type="ChEBI" id="CHEBI:30616"/>
        <dbReference type="ChEBI" id="CHEBI:61977"/>
        <dbReference type="ChEBI" id="CHEBI:456216"/>
        <dbReference type="EC" id="2.7.11.1"/>
    </reaction>
</comment>
<dbReference type="RefSeq" id="WP_378419932.1">
    <property type="nucleotide sequence ID" value="NZ_JBHSFO010000015.1"/>
</dbReference>
<evidence type="ECO:0000256" key="5">
    <source>
        <dbReference type="ARBA" id="ARBA00022741"/>
    </source>
</evidence>
<evidence type="ECO:0000256" key="1">
    <source>
        <dbReference type="ARBA" id="ARBA00012513"/>
    </source>
</evidence>
<name>A0ABV9FWN0_9NOCA</name>
<keyword evidence="3" id="KW-0808">Transferase</keyword>
<dbReference type="PROSITE" id="PS50011">
    <property type="entry name" value="PROTEIN_KINASE_DOM"/>
    <property type="match status" value="1"/>
</dbReference>
<evidence type="ECO:0000313" key="16">
    <source>
        <dbReference type="Proteomes" id="UP001595914"/>
    </source>
</evidence>
<dbReference type="SUPFAM" id="SSF56112">
    <property type="entry name" value="Protein kinase-like (PK-like)"/>
    <property type="match status" value="1"/>
</dbReference>
<dbReference type="InterPro" id="IPR017441">
    <property type="entry name" value="Protein_kinase_ATP_BS"/>
</dbReference>
<feature type="region of interest" description="Disordered" evidence="11">
    <location>
        <begin position="305"/>
        <end position="328"/>
    </location>
</feature>
<dbReference type="Proteomes" id="UP001595914">
    <property type="component" value="Unassembled WGS sequence"/>
</dbReference>
<proteinExistence type="predicted"/>